<keyword evidence="5" id="KW-1185">Reference proteome</keyword>
<feature type="repeat" description="ANK" evidence="3">
    <location>
        <begin position="138"/>
        <end position="170"/>
    </location>
</feature>
<protein>
    <submittedName>
        <fullName evidence="4">Uncharacterized protein</fullName>
    </submittedName>
</protein>
<dbReference type="SMART" id="SM00248">
    <property type="entry name" value="ANK"/>
    <property type="match status" value="1"/>
</dbReference>
<dbReference type="Gene3D" id="1.25.40.20">
    <property type="entry name" value="Ankyrin repeat-containing domain"/>
    <property type="match status" value="1"/>
</dbReference>
<dbReference type="InParanoid" id="A0BYV9"/>
<dbReference type="STRING" id="5888.A0BYV9"/>
<evidence type="ECO:0000256" key="3">
    <source>
        <dbReference type="PROSITE-ProRule" id="PRU00023"/>
    </source>
</evidence>
<dbReference type="Pfam" id="PF12796">
    <property type="entry name" value="Ank_2"/>
    <property type="match status" value="1"/>
</dbReference>
<dbReference type="PROSITE" id="PS50088">
    <property type="entry name" value="ANK_REPEAT"/>
    <property type="match status" value="1"/>
</dbReference>
<gene>
    <name evidence="4" type="ORF">GSPATT00033579001</name>
</gene>
<dbReference type="KEGG" id="ptm:GSPATT00033579001"/>
<dbReference type="OrthoDB" id="406883at2759"/>
<dbReference type="AlphaFoldDB" id="A0BYV9"/>
<dbReference type="PANTHER" id="PTHR24171">
    <property type="entry name" value="ANKYRIN REPEAT DOMAIN-CONTAINING PROTEIN 39-RELATED"/>
    <property type="match status" value="1"/>
</dbReference>
<dbReference type="Proteomes" id="UP000000600">
    <property type="component" value="Unassembled WGS sequence"/>
</dbReference>
<organism evidence="4 5">
    <name type="scientific">Paramecium tetraurelia</name>
    <dbReference type="NCBI Taxonomy" id="5888"/>
    <lineage>
        <taxon>Eukaryota</taxon>
        <taxon>Sar</taxon>
        <taxon>Alveolata</taxon>
        <taxon>Ciliophora</taxon>
        <taxon>Intramacronucleata</taxon>
        <taxon>Oligohymenophorea</taxon>
        <taxon>Peniculida</taxon>
        <taxon>Parameciidae</taxon>
        <taxon>Paramecium</taxon>
    </lineage>
</organism>
<dbReference type="InterPro" id="IPR002110">
    <property type="entry name" value="Ankyrin_rpt"/>
</dbReference>
<evidence type="ECO:0000313" key="4">
    <source>
        <dbReference type="EMBL" id="CAK63726.1"/>
    </source>
</evidence>
<evidence type="ECO:0000256" key="1">
    <source>
        <dbReference type="ARBA" id="ARBA00022737"/>
    </source>
</evidence>
<reference evidence="4 5" key="1">
    <citation type="journal article" date="2006" name="Nature">
        <title>Global trends of whole-genome duplications revealed by the ciliate Paramecium tetraurelia.</title>
        <authorList>
            <consortium name="Genoscope"/>
            <person name="Aury J.-M."/>
            <person name="Jaillon O."/>
            <person name="Duret L."/>
            <person name="Noel B."/>
            <person name="Jubin C."/>
            <person name="Porcel B.M."/>
            <person name="Segurens B."/>
            <person name="Daubin V."/>
            <person name="Anthouard V."/>
            <person name="Aiach N."/>
            <person name="Arnaiz O."/>
            <person name="Billaut A."/>
            <person name="Beisson J."/>
            <person name="Blanc I."/>
            <person name="Bouhouche K."/>
            <person name="Camara F."/>
            <person name="Duharcourt S."/>
            <person name="Guigo R."/>
            <person name="Gogendeau D."/>
            <person name="Katinka M."/>
            <person name="Keller A.-M."/>
            <person name="Kissmehl R."/>
            <person name="Klotz C."/>
            <person name="Koll F."/>
            <person name="Le Moue A."/>
            <person name="Lepere C."/>
            <person name="Malinsky S."/>
            <person name="Nowacki M."/>
            <person name="Nowak J.K."/>
            <person name="Plattner H."/>
            <person name="Poulain J."/>
            <person name="Ruiz F."/>
            <person name="Serrano V."/>
            <person name="Zagulski M."/>
            <person name="Dessen P."/>
            <person name="Betermier M."/>
            <person name="Weissenbach J."/>
            <person name="Scarpelli C."/>
            <person name="Schachter V."/>
            <person name="Sperling L."/>
            <person name="Meyer E."/>
            <person name="Cohen J."/>
            <person name="Wincker P."/>
        </authorList>
    </citation>
    <scope>NUCLEOTIDE SEQUENCE [LARGE SCALE GENOMIC DNA]</scope>
    <source>
        <strain evidence="4 5">Stock d4-2</strain>
    </source>
</reference>
<dbReference type="PROSITE" id="PS50297">
    <property type="entry name" value="ANK_REP_REGION"/>
    <property type="match status" value="1"/>
</dbReference>
<dbReference type="InterPro" id="IPR036770">
    <property type="entry name" value="Ankyrin_rpt-contain_sf"/>
</dbReference>
<keyword evidence="1" id="KW-0677">Repeat</keyword>
<dbReference type="RefSeq" id="XP_001431124.1">
    <property type="nucleotide sequence ID" value="XM_001431087.1"/>
</dbReference>
<name>A0BYV9_PARTE</name>
<evidence type="ECO:0000313" key="5">
    <source>
        <dbReference type="Proteomes" id="UP000000600"/>
    </source>
</evidence>
<dbReference type="SUPFAM" id="SSF48403">
    <property type="entry name" value="Ankyrin repeat"/>
    <property type="match status" value="1"/>
</dbReference>
<dbReference type="OMA" id="NIQMQQV"/>
<dbReference type="GeneID" id="5016908"/>
<dbReference type="HOGENOM" id="CLU_1380462_0_0_1"/>
<sequence>MKKKLNIPLRNLQPDTQFLILSNRVPFSDGDGLKHWRSFRNAINTIRLLQNPKTKRLNSPDELTISGYRPDVLTKPRSDSSRNFNDALKNIQMQQVLFSFIEKGFPPNIIEEILNKDPKKYFYDQKSQHSLVNKKNQKGITPLYAAAKLGHLEICKILIEKGANPQIPVTINGIEETPLEVAQRWRHLKIVHFLQQQN</sequence>
<proteinExistence type="predicted"/>
<evidence type="ECO:0000256" key="2">
    <source>
        <dbReference type="ARBA" id="ARBA00023043"/>
    </source>
</evidence>
<accession>A0BYV9</accession>
<keyword evidence="2 3" id="KW-0040">ANK repeat</keyword>
<dbReference type="EMBL" id="CT868028">
    <property type="protein sequence ID" value="CAK63726.1"/>
    <property type="molecule type" value="Genomic_DNA"/>
</dbReference>